<organism evidence="2 3">
    <name type="scientific">Haemaphysalis longicornis</name>
    <name type="common">Bush tick</name>
    <dbReference type="NCBI Taxonomy" id="44386"/>
    <lineage>
        <taxon>Eukaryota</taxon>
        <taxon>Metazoa</taxon>
        <taxon>Ecdysozoa</taxon>
        <taxon>Arthropoda</taxon>
        <taxon>Chelicerata</taxon>
        <taxon>Arachnida</taxon>
        <taxon>Acari</taxon>
        <taxon>Parasitiformes</taxon>
        <taxon>Ixodida</taxon>
        <taxon>Ixodoidea</taxon>
        <taxon>Ixodidae</taxon>
        <taxon>Haemaphysalinae</taxon>
        <taxon>Haemaphysalis</taxon>
    </lineage>
</organism>
<name>A0A9J6FCB9_HAELO</name>
<reference evidence="2 3" key="1">
    <citation type="journal article" date="2020" name="Cell">
        <title>Large-Scale Comparative Analyses of Tick Genomes Elucidate Their Genetic Diversity and Vector Capacities.</title>
        <authorList>
            <consortium name="Tick Genome and Microbiome Consortium (TIGMIC)"/>
            <person name="Jia N."/>
            <person name="Wang J."/>
            <person name="Shi W."/>
            <person name="Du L."/>
            <person name="Sun Y."/>
            <person name="Zhan W."/>
            <person name="Jiang J.F."/>
            <person name="Wang Q."/>
            <person name="Zhang B."/>
            <person name="Ji P."/>
            <person name="Bell-Sakyi L."/>
            <person name="Cui X.M."/>
            <person name="Yuan T.T."/>
            <person name="Jiang B.G."/>
            <person name="Yang W.F."/>
            <person name="Lam T.T."/>
            <person name="Chang Q.C."/>
            <person name="Ding S.J."/>
            <person name="Wang X.J."/>
            <person name="Zhu J.G."/>
            <person name="Ruan X.D."/>
            <person name="Zhao L."/>
            <person name="Wei J.T."/>
            <person name="Ye R.Z."/>
            <person name="Que T.C."/>
            <person name="Du C.H."/>
            <person name="Zhou Y.H."/>
            <person name="Cheng J.X."/>
            <person name="Dai P.F."/>
            <person name="Guo W.B."/>
            <person name="Han X.H."/>
            <person name="Huang E.J."/>
            <person name="Li L.F."/>
            <person name="Wei W."/>
            <person name="Gao Y.C."/>
            <person name="Liu J.Z."/>
            <person name="Shao H.Z."/>
            <person name="Wang X."/>
            <person name="Wang C.C."/>
            <person name="Yang T.C."/>
            <person name="Huo Q.B."/>
            <person name="Li W."/>
            <person name="Chen H.Y."/>
            <person name="Chen S.E."/>
            <person name="Zhou L.G."/>
            <person name="Ni X.B."/>
            <person name="Tian J.H."/>
            <person name="Sheng Y."/>
            <person name="Liu T."/>
            <person name="Pan Y.S."/>
            <person name="Xia L.Y."/>
            <person name="Li J."/>
            <person name="Zhao F."/>
            <person name="Cao W.C."/>
        </authorList>
    </citation>
    <scope>NUCLEOTIDE SEQUENCE [LARGE SCALE GENOMIC DNA]</scope>
    <source>
        <strain evidence="2">HaeL-2018</strain>
    </source>
</reference>
<protein>
    <submittedName>
        <fullName evidence="2">Uncharacterized protein</fullName>
    </submittedName>
</protein>
<evidence type="ECO:0000313" key="3">
    <source>
        <dbReference type="Proteomes" id="UP000821853"/>
    </source>
</evidence>
<comment type="caution">
    <text evidence="2">The sequence shown here is derived from an EMBL/GenBank/DDBJ whole genome shotgun (WGS) entry which is preliminary data.</text>
</comment>
<dbReference type="AlphaFoldDB" id="A0A9J6FCB9"/>
<dbReference type="VEuPathDB" id="VectorBase:HLOH_048293"/>
<gene>
    <name evidence="2" type="ORF">HPB48_017129</name>
</gene>
<feature type="region of interest" description="Disordered" evidence="1">
    <location>
        <begin position="27"/>
        <end position="46"/>
    </location>
</feature>
<evidence type="ECO:0000313" key="2">
    <source>
        <dbReference type="EMBL" id="KAH9360507.1"/>
    </source>
</evidence>
<evidence type="ECO:0000256" key="1">
    <source>
        <dbReference type="SAM" id="MobiDB-lite"/>
    </source>
</evidence>
<dbReference type="Proteomes" id="UP000821853">
    <property type="component" value="Chromosome 1"/>
</dbReference>
<proteinExistence type="predicted"/>
<accession>A0A9J6FCB9</accession>
<keyword evidence="3" id="KW-1185">Reference proteome</keyword>
<sequence length="69" mass="7538">MKSASSAEKWATCPMAVTINPPRNVKKKKNVEARRPRLAKTTASQSVNCAGRITKRGTEDAKLSIVPRT</sequence>
<dbReference type="EMBL" id="JABSTR010000001">
    <property type="protein sequence ID" value="KAH9360507.1"/>
    <property type="molecule type" value="Genomic_DNA"/>
</dbReference>